<organism evidence="4 5">
    <name type="scientific">Eiseniibacteriota bacterium</name>
    <dbReference type="NCBI Taxonomy" id="2212470"/>
    <lineage>
        <taxon>Bacteria</taxon>
        <taxon>Candidatus Eiseniibacteriota</taxon>
    </lineage>
</organism>
<dbReference type="Gene3D" id="2.60.40.3800">
    <property type="match status" value="1"/>
</dbReference>
<dbReference type="SUPFAM" id="SSF52129">
    <property type="entry name" value="Caspase-like"/>
    <property type="match status" value="1"/>
</dbReference>
<reference evidence="4 5" key="1">
    <citation type="submission" date="2020-04" db="EMBL/GenBank/DDBJ databases">
        <title>Metagenomic profiling of ammonia- and methane-oxidizing microorganisms in a Dutch drinking water treatment plant.</title>
        <authorList>
            <person name="Poghosyan L."/>
            <person name="Leucker S."/>
        </authorList>
    </citation>
    <scope>NUCLEOTIDE SEQUENCE [LARGE SCALE GENOMIC DNA]</scope>
    <source>
        <strain evidence="4">S-RSF-IL-03</strain>
    </source>
</reference>
<dbReference type="GO" id="GO:0006508">
    <property type="term" value="P:proteolysis"/>
    <property type="evidence" value="ECO:0007669"/>
    <property type="project" value="InterPro"/>
</dbReference>
<dbReference type="Gene3D" id="3.40.50.1460">
    <property type="match status" value="1"/>
</dbReference>
<evidence type="ECO:0000313" key="5">
    <source>
        <dbReference type="Proteomes" id="UP000580839"/>
    </source>
</evidence>
<dbReference type="Proteomes" id="UP000580839">
    <property type="component" value="Unassembled WGS sequence"/>
</dbReference>
<dbReference type="InterPro" id="IPR001769">
    <property type="entry name" value="Gingipain"/>
</dbReference>
<keyword evidence="1" id="KW-0732">Signal</keyword>
<feature type="region of interest" description="Disordered" evidence="2">
    <location>
        <begin position="89"/>
        <end position="120"/>
    </location>
</feature>
<comment type="caution">
    <text evidence="4">The sequence shown here is derived from an EMBL/GenBank/DDBJ whole genome shotgun (WGS) entry which is preliminary data.</text>
</comment>
<evidence type="ECO:0000313" key="4">
    <source>
        <dbReference type="EMBL" id="NOT34057.1"/>
    </source>
</evidence>
<dbReference type="Gene3D" id="2.60.40.4070">
    <property type="match status" value="1"/>
</dbReference>
<name>A0A849SML5_UNCEI</name>
<dbReference type="InterPro" id="IPR029030">
    <property type="entry name" value="Caspase-like_dom_sf"/>
</dbReference>
<dbReference type="GO" id="GO:0008234">
    <property type="term" value="F:cysteine-type peptidase activity"/>
    <property type="evidence" value="ECO:0007669"/>
    <property type="project" value="InterPro"/>
</dbReference>
<evidence type="ECO:0000256" key="2">
    <source>
        <dbReference type="SAM" id="MobiDB-lite"/>
    </source>
</evidence>
<dbReference type="Gene3D" id="3.40.50.10390">
    <property type="entry name" value="Gingipain r, domain 1"/>
    <property type="match status" value="1"/>
</dbReference>
<dbReference type="InterPro" id="IPR038490">
    <property type="entry name" value="Gingipain_propep_sf"/>
</dbReference>
<proteinExistence type="predicted"/>
<dbReference type="EMBL" id="JABFRW010000089">
    <property type="protein sequence ID" value="NOT34057.1"/>
    <property type="molecule type" value="Genomic_DNA"/>
</dbReference>
<dbReference type="InterPro" id="IPR029031">
    <property type="entry name" value="Gingipain_N_sf"/>
</dbReference>
<protein>
    <recommendedName>
        <fullName evidence="3">Gingipain domain-containing protein</fullName>
    </recommendedName>
</protein>
<gene>
    <name evidence="4" type="ORF">HOP12_07795</name>
</gene>
<sequence>MSLAVAHARADGVRVIASDATGVTLRVELQGFDLTPGTETGRFRIGVAGLQRTDVAGRPPLPYASTLVAIPPGARVVARVIARDGEATREVRLEPSAQPAFSPGPAGGSEIPRRDPVAPLTEGPWPLAQVQVSEPFPFRHHRLARVAIHPFSYDERSGRLNSTRQLDVRVDFVGATGSARTALEGAVVAPDPHLDAVLDRALANPAQARGWRAAPRLARSARLELGRTGVGGRLAGAAAFDEGFPEIRVRVDTTGFYGLDYLTLSAAGYPAGVPIANVSVHRHEFVDGVTPPYETVELPIDMDDRNGNGVFDAADRVLLSVQNWAERSGVSQAQRQWGDAEVIYVTQLAGSGLRMPRRPSWRNLTGLTPPASYPWRQRFERNFSFNRIPLDTLSDRYYWVGELTYYNPPETLFFETNHLDNSQPARIDMTFQGLYNTGHAVWAEVRNGTGATPTRFIDSLTWSFKVAATGGSSFPGSVLGAGLVNRIRVWGSQPGTPNPVTNAVARATLNYFDVTYWRAYRALRNNLPCNSGNLAGEYQLRGIAFASSRQGKEVHAYDVTNPQSPVALDVVDTLAQVTPGATLGEYNFDWQDSTATGVQRKYAVFTVPKLIPASRMSAVTRRQLTSAAGGDYLVVVPEAFLAAVQPLVAHRAAQGHRVVVAPAEGIYDEFNGGRKSPHAIKRFARFAFENWNSFYVLLVGDANQDPQRLLSTSSIDWIPTLDIAGPVGVAQGRELIPADPWYGCIDNTCDVDDVIADVPELAVGRLPAQNAQQVVDMVSKIVGYEDFTREPEWRRKVLLSADDAFSGESFFGGGGGSSGYCFNGAEPVFEEISDTLARVIAEQSGLAQTQIEKFYLRQYLAGEPQTGCRPDLPAVQGRTHAGVTPQLLSRVNAGVMWWNYQGHANEFVLAHEDLYVNQAGNDDSRNLANGDSLFLFSAFSCHANAFARAGDNEDERGPSLGEDMVLLPGSGAIASWASSGYEIMPGFGGQHVNTALGRAMFRDPPFDATFGEGVSPSQRGSRVVLGEVIGLALLNYVSPFGGAERGVGMTYNLLGDPATRLSIGRPQAVVKANETVVTSGLAVRLQTPGDTLRLDADLISNVQITAVVLERQRGAVVDTIPSTDYTLTPAFPDTGVGGSGGRRFRLVHRTTLAPVDVRYVFRTVDRYGVSSSFEVPFEFFTQLRLSGTPTANGDAVPPTAELSLLVLSPTPIDPSTELTLTVGSQAQAFTPTPANGDASGREWLLSWSHAPYSVGSYDVHLEVAGGTPRDHSFRVTVGVSEMRLVSALNFPNPFEEKFGTHLSFVLESGAPADVLIRIFTVSGRLIYERVEHGLAPGYHQIPWDGRDTEGDVIANGTYLCRVVAKNPAAQASTTLRMIKLRRPRGVDEEG</sequence>
<feature type="domain" description="Gingipain" evidence="3">
    <location>
        <begin position="632"/>
        <end position="1061"/>
    </location>
</feature>
<evidence type="ECO:0000256" key="1">
    <source>
        <dbReference type="ARBA" id="ARBA00022729"/>
    </source>
</evidence>
<dbReference type="Pfam" id="PF01364">
    <property type="entry name" value="Peptidase_C25"/>
    <property type="match status" value="1"/>
</dbReference>
<evidence type="ECO:0000259" key="3">
    <source>
        <dbReference type="Pfam" id="PF01364"/>
    </source>
</evidence>
<accession>A0A849SML5</accession>